<evidence type="ECO:0000313" key="23">
    <source>
        <dbReference type="EnsemblMetazoa" id="XP_020902775.1"/>
    </source>
</evidence>
<evidence type="ECO:0000256" key="19">
    <source>
        <dbReference type="ARBA" id="ARBA00030493"/>
    </source>
</evidence>
<evidence type="ECO:0000256" key="11">
    <source>
        <dbReference type="ARBA" id="ARBA00022737"/>
    </source>
</evidence>
<keyword evidence="24" id="KW-1185">Reference proteome</keyword>
<evidence type="ECO:0000256" key="15">
    <source>
        <dbReference type="ARBA" id="ARBA00022884"/>
    </source>
</evidence>
<keyword evidence="11" id="KW-0677">Repeat</keyword>
<dbReference type="GeneID" id="110241248"/>
<evidence type="ECO:0000256" key="18">
    <source>
        <dbReference type="ARBA" id="ARBA00023242"/>
    </source>
</evidence>
<dbReference type="GO" id="GO:0005634">
    <property type="term" value="C:nucleus"/>
    <property type="evidence" value="ECO:0007669"/>
    <property type="project" value="UniProtKB-SubCell"/>
</dbReference>
<evidence type="ECO:0000256" key="2">
    <source>
        <dbReference type="ARBA" id="ARBA00001946"/>
    </source>
</evidence>
<evidence type="ECO:0000256" key="12">
    <source>
        <dbReference type="ARBA" id="ARBA00022801"/>
    </source>
</evidence>
<dbReference type="SMART" id="SM00369">
    <property type="entry name" value="LRR_TYP"/>
    <property type="match status" value="3"/>
</dbReference>
<dbReference type="AlphaFoldDB" id="A0A913XD07"/>
<protein>
    <recommendedName>
        <fullName evidence="6">poly(A)-specific ribonuclease</fullName>
        <ecNumber evidence="6">3.1.13.4</ecNumber>
    </recommendedName>
    <alternativeName>
        <fullName evidence="19">Carbon catabolite repressor protein 4</fullName>
    </alternativeName>
    <alternativeName>
        <fullName evidence="20">Cytoplasmic deadenylase</fullName>
    </alternativeName>
    <alternativeName>
        <fullName evidence="21">Glucose-repressible alcohol dehydrogenase transcriptional effector</fullName>
    </alternativeName>
</protein>
<dbReference type="InterPro" id="IPR050410">
    <property type="entry name" value="CCR4/nocturin_mRNA_transcr"/>
</dbReference>
<evidence type="ECO:0000256" key="21">
    <source>
        <dbReference type="ARBA" id="ARBA00033317"/>
    </source>
</evidence>
<keyword evidence="17" id="KW-0804">Transcription</keyword>
<evidence type="ECO:0000313" key="24">
    <source>
        <dbReference type="Proteomes" id="UP000887567"/>
    </source>
</evidence>
<keyword evidence="7" id="KW-0963">Cytoplasm</keyword>
<comment type="similarity">
    <text evidence="5">Belongs to the CCR4/nocturin family.</text>
</comment>
<dbReference type="GO" id="GO:0003723">
    <property type="term" value="F:RNA binding"/>
    <property type="evidence" value="ECO:0007669"/>
    <property type="project" value="UniProtKB-KW"/>
</dbReference>
<dbReference type="Gene3D" id="3.80.10.10">
    <property type="entry name" value="Ribonuclease Inhibitor"/>
    <property type="match status" value="1"/>
</dbReference>
<evidence type="ECO:0000256" key="9">
    <source>
        <dbReference type="ARBA" id="ARBA00022722"/>
    </source>
</evidence>
<evidence type="ECO:0000256" key="13">
    <source>
        <dbReference type="ARBA" id="ARBA00022839"/>
    </source>
</evidence>
<proteinExistence type="inferred from homology"/>
<dbReference type="FunFam" id="3.60.10.10:FF:000002">
    <property type="entry name" value="CCR4-NOT transcription complex subunit 6 like"/>
    <property type="match status" value="1"/>
</dbReference>
<dbReference type="GO" id="GO:0004535">
    <property type="term" value="F:poly(A)-specific ribonuclease activity"/>
    <property type="evidence" value="ECO:0007669"/>
    <property type="project" value="UniProtKB-EC"/>
</dbReference>
<keyword evidence="18" id="KW-0539">Nucleus</keyword>
<dbReference type="RefSeq" id="XP_020902775.1">
    <property type="nucleotide sequence ID" value="XM_021047116.2"/>
</dbReference>
<evidence type="ECO:0000256" key="10">
    <source>
        <dbReference type="ARBA" id="ARBA00022723"/>
    </source>
</evidence>
<keyword evidence="16" id="KW-0805">Transcription regulation</keyword>
<sequence length="552" mass="62850">MPKDKHDNNGYRRNYAIMSSEDVAAGKKSHWTELEITAPVRNLSPNLWQLEFLTALFLNDNNLTRIPPDISRLTNLRHLDVSSNKLRSLPAEMGDMVTLRELLLCNNGLRNLPNELGKLFQLQKLGLSGNPLPQQILNLYSESNGTSKLLTYMLDHLEVCQRPPERQWMSLPHNHQRQSNGSFSVMCYNVLCDKYCTRQLYGYCPSWALDWEYRKVAIMKEILHYGADIVSLQEVGTEQFFHFFMPELQQHGYDGIFSAKSRARTMSEDERKHVDGCAIFFRKSKFALVKEYLTEFNQIAMANAQGSEDMLNRVMTKDNIGIAALLELKDSGYMGYGGGQQVLVSNAHIHWDPEFRDVKLIQTVMLMNELTRIMKEAVPGYQPHGGKNGTTPSKPIPVVICGDFNSLPDSGVIEFLDKGRIPVDHPDFQEMQYEGFLSRLSNGNGKNSEQCAELTHGLKLKKAYDGESQMPYTNLTYDFKGVIDYVYYSYNSLQPLGLLSSVDPEYIKSNKITGWPHPHFPSDHQALLVEFDVYGTIPRFQGFSSNSNSLPR</sequence>
<evidence type="ECO:0000256" key="14">
    <source>
        <dbReference type="ARBA" id="ARBA00022842"/>
    </source>
</evidence>
<keyword evidence="15" id="KW-0694">RNA-binding</keyword>
<name>A0A913XD07_EXADI</name>
<dbReference type="InterPro" id="IPR036691">
    <property type="entry name" value="Endo/exonu/phosph_ase_sf"/>
</dbReference>
<accession>A0A913XD07</accession>
<keyword evidence="14" id="KW-0460">Magnesium</keyword>
<dbReference type="SUPFAM" id="SSF56219">
    <property type="entry name" value="DNase I-like"/>
    <property type="match status" value="1"/>
</dbReference>
<evidence type="ECO:0000256" key="8">
    <source>
        <dbReference type="ARBA" id="ARBA00022614"/>
    </source>
</evidence>
<dbReference type="PANTHER" id="PTHR12121">
    <property type="entry name" value="CARBON CATABOLITE REPRESSOR PROTEIN 4"/>
    <property type="match status" value="1"/>
</dbReference>
<comment type="catalytic activity">
    <reaction evidence="1">
        <text>Exonucleolytic cleavage of poly(A) to 5'-AMP.</text>
        <dbReference type="EC" id="3.1.13.4"/>
    </reaction>
</comment>
<keyword evidence="10" id="KW-0479">Metal-binding</keyword>
<dbReference type="GO" id="GO:0005737">
    <property type="term" value="C:cytoplasm"/>
    <property type="evidence" value="ECO:0007669"/>
    <property type="project" value="UniProtKB-SubCell"/>
</dbReference>
<evidence type="ECO:0000256" key="5">
    <source>
        <dbReference type="ARBA" id="ARBA00010774"/>
    </source>
</evidence>
<comment type="subcellular location">
    <subcellularLocation>
        <location evidence="4">Cytoplasm</location>
    </subcellularLocation>
    <subcellularLocation>
        <location evidence="3">Nucleus</location>
    </subcellularLocation>
</comment>
<evidence type="ECO:0000256" key="6">
    <source>
        <dbReference type="ARBA" id="ARBA00012161"/>
    </source>
</evidence>
<organism evidence="23 24">
    <name type="scientific">Exaiptasia diaphana</name>
    <name type="common">Tropical sea anemone</name>
    <name type="synonym">Aiptasia pulchella</name>
    <dbReference type="NCBI Taxonomy" id="2652724"/>
    <lineage>
        <taxon>Eukaryota</taxon>
        <taxon>Metazoa</taxon>
        <taxon>Cnidaria</taxon>
        <taxon>Anthozoa</taxon>
        <taxon>Hexacorallia</taxon>
        <taxon>Actiniaria</taxon>
        <taxon>Aiptasiidae</taxon>
        <taxon>Exaiptasia</taxon>
    </lineage>
</organism>
<dbReference type="InterPro" id="IPR005135">
    <property type="entry name" value="Endo/exonuclease/phosphatase"/>
</dbReference>
<dbReference type="EC" id="3.1.13.4" evidence="6"/>
<keyword evidence="13" id="KW-0269">Exonuclease</keyword>
<feature type="domain" description="Endonuclease/exonuclease/phosphatase" evidence="22">
    <location>
        <begin position="187"/>
        <end position="524"/>
    </location>
</feature>
<evidence type="ECO:0000256" key="16">
    <source>
        <dbReference type="ARBA" id="ARBA00023015"/>
    </source>
</evidence>
<dbReference type="PROSITE" id="PS51450">
    <property type="entry name" value="LRR"/>
    <property type="match status" value="1"/>
</dbReference>
<dbReference type="InterPro" id="IPR003591">
    <property type="entry name" value="Leu-rich_rpt_typical-subtyp"/>
</dbReference>
<dbReference type="GO" id="GO:0046872">
    <property type="term" value="F:metal ion binding"/>
    <property type="evidence" value="ECO:0007669"/>
    <property type="project" value="UniProtKB-KW"/>
</dbReference>
<evidence type="ECO:0000256" key="7">
    <source>
        <dbReference type="ARBA" id="ARBA00022490"/>
    </source>
</evidence>
<comment type="cofactor">
    <cofactor evidence="2">
        <name>Mg(2+)</name>
        <dbReference type="ChEBI" id="CHEBI:18420"/>
    </cofactor>
</comment>
<reference evidence="23" key="1">
    <citation type="submission" date="2022-11" db="UniProtKB">
        <authorList>
            <consortium name="EnsemblMetazoa"/>
        </authorList>
    </citation>
    <scope>IDENTIFICATION</scope>
</reference>
<keyword evidence="9" id="KW-0540">Nuclease</keyword>
<evidence type="ECO:0000256" key="20">
    <source>
        <dbReference type="ARBA" id="ARBA00031469"/>
    </source>
</evidence>
<keyword evidence="8" id="KW-0433">Leucine-rich repeat</keyword>
<evidence type="ECO:0000259" key="22">
    <source>
        <dbReference type="Pfam" id="PF03372"/>
    </source>
</evidence>
<dbReference type="Pfam" id="PF13855">
    <property type="entry name" value="LRR_8"/>
    <property type="match status" value="1"/>
</dbReference>
<dbReference type="KEGG" id="epa:110241248"/>
<dbReference type="SUPFAM" id="SSF52058">
    <property type="entry name" value="L domain-like"/>
    <property type="match status" value="1"/>
</dbReference>
<dbReference type="Gene3D" id="3.60.10.10">
    <property type="entry name" value="Endonuclease/exonuclease/phosphatase"/>
    <property type="match status" value="1"/>
</dbReference>
<dbReference type="OrthoDB" id="428734at2759"/>
<dbReference type="Proteomes" id="UP000887567">
    <property type="component" value="Unplaced"/>
</dbReference>
<dbReference type="EnsemblMetazoa" id="XM_021047116.2">
    <property type="protein sequence ID" value="XP_020902775.1"/>
    <property type="gene ID" value="LOC110241248"/>
</dbReference>
<dbReference type="PANTHER" id="PTHR12121:SF100">
    <property type="entry name" value="POLY(A)-SPECIFIC RIBONUCLEASE"/>
    <property type="match status" value="1"/>
</dbReference>
<evidence type="ECO:0000256" key="1">
    <source>
        <dbReference type="ARBA" id="ARBA00001663"/>
    </source>
</evidence>
<dbReference type="InterPro" id="IPR001611">
    <property type="entry name" value="Leu-rich_rpt"/>
</dbReference>
<dbReference type="InterPro" id="IPR032675">
    <property type="entry name" value="LRR_dom_sf"/>
</dbReference>
<keyword evidence="12" id="KW-0378">Hydrolase</keyword>
<dbReference type="CDD" id="cd09097">
    <property type="entry name" value="Deadenylase_CCR4"/>
    <property type="match status" value="1"/>
</dbReference>
<evidence type="ECO:0000256" key="3">
    <source>
        <dbReference type="ARBA" id="ARBA00004123"/>
    </source>
</evidence>
<evidence type="ECO:0000256" key="4">
    <source>
        <dbReference type="ARBA" id="ARBA00004496"/>
    </source>
</evidence>
<evidence type="ECO:0000256" key="17">
    <source>
        <dbReference type="ARBA" id="ARBA00023163"/>
    </source>
</evidence>
<dbReference type="Pfam" id="PF03372">
    <property type="entry name" value="Exo_endo_phos"/>
    <property type="match status" value="1"/>
</dbReference>
<dbReference type="OMA" id="PHYYARA"/>